<dbReference type="PIRSF" id="PIRSF004846">
    <property type="entry name" value="ModA"/>
    <property type="match status" value="1"/>
</dbReference>
<evidence type="ECO:0000256" key="3">
    <source>
        <dbReference type="ARBA" id="ARBA00022723"/>
    </source>
</evidence>
<dbReference type="FunFam" id="3.40.190.10:FF:000035">
    <property type="entry name" value="Molybdate ABC transporter substrate-binding protein"/>
    <property type="match status" value="1"/>
</dbReference>
<keyword evidence="3 5" id="KW-0479">Metal-binding</keyword>
<dbReference type="PROSITE" id="PS51257">
    <property type="entry name" value="PROKAR_LIPOPROTEIN"/>
    <property type="match status" value="1"/>
</dbReference>
<feature type="binding site" evidence="5">
    <location>
        <position position="188"/>
    </location>
    <ligand>
        <name>molybdate</name>
        <dbReference type="ChEBI" id="CHEBI:36264"/>
    </ligand>
</feature>
<evidence type="ECO:0000313" key="8">
    <source>
        <dbReference type="Proteomes" id="UP001164718"/>
    </source>
</evidence>
<evidence type="ECO:0000256" key="1">
    <source>
        <dbReference type="ARBA" id="ARBA00009175"/>
    </source>
</evidence>
<feature type="chain" id="PRO_5038804568" evidence="6">
    <location>
        <begin position="19"/>
        <end position="263"/>
    </location>
</feature>
<dbReference type="EMBL" id="CP106878">
    <property type="protein sequence ID" value="WAA09342.1"/>
    <property type="molecule type" value="Genomic_DNA"/>
</dbReference>
<evidence type="ECO:0000256" key="4">
    <source>
        <dbReference type="ARBA" id="ARBA00022729"/>
    </source>
</evidence>
<dbReference type="InterPro" id="IPR005950">
    <property type="entry name" value="ModA"/>
</dbReference>
<dbReference type="KEGG" id="faf:OE104_12345"/>
<dbReference type="AlphaFoldDB" id="A0A9E8LTH3"/>
<feature type="binding site" evidence="5">
    <location>
        <position position="143"/>
    </location>
    <ligand>
        <name>molybdate</name>
        <dbReference type="ChEBI" id="CHEBI:36264"/>
    </ligand>
</feature>
<gene>
    <name evidence="7" type="primary">modA</name>
    <name evidence="7" type="ORF">OE104_12345</name>
</gene>
<dbReference type="GO" id="GO:1901359">
    <property type="term" value="F:tungstate binding"/>
    <property type="evidence" value="ECO:0007669"/>
    <property type="project" value="UniProtKB-ARBA"/>
</dbReference>
<reference evidence="7" key="1">
    <citation type="submission" date="2022-09" db="EMBL/GenBank/DDBJ databases">
        <title>Complete Genomes of Fervidibacillus albus and Fervidibacillus halotolerans isolated from tidal flat sediments.</title>
        <authorList>
            <person name="Kwon K.K."/>
            <person name="Yang S.-H."/>
            <person name="Park M.J."/>
            <person name="Oh H.-M."/>
        </authorList>
    </citation>
    <scope>NUCLEOTIDE SEQUENCE</scope>
    <source>
        <strain evidence="7">MEBiC13591</strain>
    </source>
</reference>
<dbReference type="Gene3D" id="3.40.190.10">
    <property type="entry name" value="Periplasmic binding protein-like II"/>
    <property type="match status" value="2"/>
</dbReference>
<evidence type="ECO:0000256" key="5">
    <source>
        <dbReference type="PIRSR" id="PIRSR004846-1"/>
    </source>
</evidence>
<accession>A0A9E8LTH3</accession>
<dbReference type="SUPFAM" id="SSF53850">
    <property type="entry name" value="Periplasmic binding protein-like II"/>
    <property type="match status" value="1"/>
</dbReference>
<dbReference type="GO" id="GO:0046872">
    <property type="term" value="F:metal ion binding"/>
    <property type="evidence" value="ECO:0007669"/>
    <property type="project" value="UniProtKB-KW"/>
</dbReference>
<evidence type="ECO:0000256" key="2">
    <source>
        <dbReference type="ARBA" id="ARBA00022505"/>
    </source>
</evidence>
<dbReference type="Pfam" id="PF13531">
    <property type="entry name" value="SBP_bac_11"/>
    <property type="match status" value="1"/>
</dbReference>
<dbReference type="NCBIfam" id="TIGR01256">
    <property type="entry name" value="modA"/>
    <property type="match status" value="1"/>
</dbReference>
<proteinExistence type="inferred from homology"/>
<comment type="similarity">
    <text evidence="1">Belongs to the bacterial solute-binding protein ModA family.</text>
</comment>
<sequence length="263" mass="29180">MKKIIILILLSCTLVACSNTSSSSEQSLTTIYVSAAASMTEPLLQIKEQFEKENPTVELLYNFGGSGTLRKQIEQGAPADLFISASESDYLALEEKGFVDEGEAVLQNEIAFIVPEGSKISSMEQLKNNDGKIAIGTPEAVPAGTYAKQVLENVGLWDDLQSQFVFTKDVRQVLTLVKEGSVDGGFVYVSDAQDEKVKIAEMVDSSLHDPIYYYVALIHTDLENDTENSQMVNRFYAYLFDENNMDTYQQFGFDLIKDTNGIR</sequence>
<protein>
    <submittedName>
        <fullName evidence="7">Molybdate ABC transporter substrate-binding protein</fullName>
    </submittedName>
</protein>
<dbReference type="RefSeq" id="WP_275417124.1">
    <property type="nucleotide sequence ID" value="NZ_CP106878.1"/>
</dbReference>
<organism evidence="7 8">
    <name type="scientific">Fervidibacillus albus</name>
    <dbReference type="NCBI Taxonomy" id="2980026"/>
    <lineage>
        <taxon>Bacteria</taxon>
        <taxon>Bacillati</taxon>
        <taxon>Bacillota</taxon>
        <taxon>Bacilli</taxon>
        <taxon>Bacillales</taxon>
        <taxon>Bacillaceae</taxon>
        <taxon>Fervidibacillus</taxon>
    </lineage>
</organism>
<dbReference type="GO" id="GO:0015689">
    <property type="term" value="P:molybdate ion transport"/>
    <property type="evidence" value="ECO:0007669"/>
    <property type="project" value="InterPro"/>
</dbReference>
<dbReference type="PANTHER" id="PTHR30632">
    <property type="entry name" value="MOLYBDATE-BINDING PERIPLASMIC PROTEIN"/>
    <property type="match status" value="1"/>
</dbReference>
<feature type="binding site" evidence="5">
    <location>
        <position position="170"/>
    </location>
    <ligand>
        <name>molybdate</name>
        <dbReference type="ChEBI" id="CHEBI:36264"/>
    </ligand>
</feature>
<dbReference type="PANTHER" id="PTHR30632:SF0">
    <property type="entry name" value="SULFATE-BINDING PROTEIN"/>
    <property type="match status" value="1"/>
</dbReference>
<feature type="binding site" evidence="5">
    <location>
        <position position="66"/>
    </location>
    <ligand>
        <name>molybdate</name>
        <dbReference type="ChEBI" id="CHEBI:36264"/>
    </ligand>
</feature>
<keyword evidence="8" id="KW-1185">Reference proteome</keyword>
<name>A0A9E8LTH3_9BACI</name>
<dbReference type="GO" id="GO:0030973">
    <property type="term" value="F:molybdate ion binding"/>
    <property type="evidence" value="ECO:0007669"/>
    <property type="project" value="UniProtKB-ARBA"/>
</dbReference>
<keyword evidence="2 5" id="KW-0500">Molybdenum</keyword>
<dbReference type="InterPro" id="IPR050682">
    <property type="entry name" value="ModA/WtpA"/>
</dbReference>
<evidence type="ECO:0000313" key="7">
    <source>
        <dbReference type="EMBL" id="WAA09342.1"/>
    </source>
</evidence>
<feature type="signal peptide" evidence="6">
    <location>
        <begin position="1"/>
        <end position="18"/>
    </location>
</feature>
<keyword evidence="4 6" id="KW-0732">Signal</keyword>
<feature type="binding site" evidence="5">
    <location>
        <position position="38"/>
    </location>
    <ligand>
        <name>molybdate</name>
        <dbReference type="ChEBI" id="CHEBI:36264"/>
    </ligand>
</feature>
<dbReference type="Proteomes" id="UP001164718">
    <property type="component" value="Chromosome"/>
</dbReference>
<evidence type="ECO:0000256" key="6">
    <source>
        <dbReference type="SAM" id="SignalP"/>
    </source>
</evidence>